<accession>A0A1T2L4F1</accession>
<comment type="caution">
    <text evidence="1">The sequence shown here is derived from an EMBL/GenBank/DDBJ whole genome shotgun (WGS) entry which is preliminary data.</text>
</comment>
<keyword evidence="2" id="KW-1185">Reference proteome</keyword>
<evidence type="ECO:0000313" key="2">
    <source>
        <dbReference type="Proteomes" id="UP000191110"/>
    </source>
</evidence>
<dbReference type="OrthoDB" id="5784520at2"/>
<dbReference type="Proteomes" id="UP000191110">
    <property type="component" value="Unassembled WGS sequence"/>
</dbReference>
<proteinExistence type="predicted"/>
<sequence>MHYAIVINLDYENYPYQQCSELWGEIKQRMMNVGFRNDGRLFKTTLGADQACEVAREVIESIEADYPIYQDSLLNDYIKEFYGYDHGSSTNLLLPPVAGIMINE</sequence>
<dbReference type="RefSeq" id="WP_078483823.1">
    <property type="nucleotide sequence ID" value="NZ_MPRL01000036.1"/>
</dbReference>
<dbReference type="EMBL" id="MPRL01000036">
    <property type="protein sequence ID" value="OOZ39977.1"/>
    <property type="molecule type" value="Genomic_DNA"/>
</dbReference>
<dbReference type="AlphaFoldDB" id="A0A1T2L4F1"/>
<reference evidence="1 2" key="1">
    <citation type="submission" date="2016-11" db="EMBL/GenBank/DDBJ databases">
        <title>Mixed transmission modes and dynamic genome evolution in an obligate animal-bacterial symbiosis.</title>
        <authorList>
            <person name="Russell S.L."/>
            <person name="Corbett-Detig R.B."/>
            <person name="Cavanaugh C.M."/>
        </authorList>
    </citation>
    <scope>NUCLEOTIDE SEQUENCE [LARGE SCALE GENOMIC DNA]</scope>
    <source>
        <strain evidence="1">Sveles-Q1</strain>
    </source>
</reference>
<organism evidence="1 2">
    <name type="scientific">Solemya pervernicosa gill symbiont</name>
    <dbReference type="NCBI Taxonomy" id="642797"/>
    <lineage>
        <taxon>Bacteria</taxon>
        <taxon>Pseudomonadati</taxon>
        <taxon>Pseudomonadota</taxon>
        <taxon>Gammaproteobacteria</taxon>
        <taxon>sulfur-oxidizing symbionts</taxon>
    </lineage>
</organism>
<evidence type="ECO:0008006" key="3">
    <source>
        <dbReference type="Google" id="ProtNLM"/>
    </source>
</evidence>
<name>A0A1T2L4F1_9GAMM</name>
<gene>
    <name evidence="1" type="ORF">BOW53_09375</name>
</gene>
<protein>
    <recommendedName>
        <fullName evidence="3">Virulence factor</fullName>
    </recommendedName>
</protein>
<evidence type="ECO:0000313" key="1">
    <source>
        <dbReference type="EMBL" id="OOZ39977.1"/>
    </source>
</evidence>